<dbReference type="AlphaFoldDB" id="A0A654LVR3"/>
<evidence type="ECO:0000313" key="2">
    <source>
        <dbReference type="Proteomes" id="UP000058925"/>
    </source>
</evidence>
<protein>
    <submittedName>
        <fullName evidence="1">Uncharacterized protein</fullName>
    </submittedName>
</protein>
<keyword evidence="2" id="KW-1185">Reference proteome</keyword>
<evidence type="ECO:0000313" key="1">
    <source>
        <dbReference type="EMBL" id="ALI35554.1"/>
    </source>
</evidence>
<sequence>MSLIFRLNVISLDNQYNDIIDIFFKMNLKNRVKYKKRFCCINTFSNPSIYELLLHNNNVLQFGLI</sequence>
<accession>A0A654LVR3</accession>
<dbReference type="EMBL" id="CP012850">
    <property type="protein sequence ID" value="ALI35554.1"/>
    <property type="molecule type" value="Genomic_DNA"/>
</dbReference>
<name>A0A654LVR3_9ARCH</name>
<reference evidence="2" key="1">
    <citation type="submission" date="2015-10" db="EMBL/GenBank/DDBJ databases">
        <title>Niche specialization of a soil ammonia-oxidizing archaeon, Candidatus Nitrosocosmicus oleophilus.</title>
        <authorList>
            <person name="Jung M.-Y."/>
            <person name="Rhee S.-K."/>
        </authorList>
    </citation>
    <scope>NUCLEOTIDE SEQUENCE [LARGE SCALE GENOMIC DNA]</scope>
    <source>
        <strain evidence="2">MY3</strain>
    </source>
</reference>
<organism evidence="1 2">
    <name type="scientific">Candidatus Nitrosocosmicus oleophilus</name>
    <dbReference type="NCBI Taxonomy" id="1353260"/>
    <lineage>
        <taxon>Archaea</taxon>
        <taxon>Nitrososphaerota</taxon>
        <taxon>Nitrososphaeria</taxon>
        <taxon>Nitrososphaerales</taxon>
        <taxon>Nitrososphaeraceae</taxon>
        <taxon>Candidatus Nitrosocosmicus</taxon>
    </lineage>
</organism>
<dbReference type="Proteomes" id="UP000058925">
    <property type="component" value="Chromosome"/>
</dbReference>
<gene>
    <name evidence="1" type="ORF">NMY3_01350</name>
</gene>
<proteinExistence type="predicted"/>
<dbReference type="KEGG" id="taa:NMY3_01350"/>